<protein>
    <submittedName>
        <fullName evidence="3">Transposase</fullName>
    </submittedName>
</protein>
<dbReference type="Pfam" id="PF01609">
    <property type="entry name" value="DDE_Tnp_1"/>
    <property type="match status" value="1"/>
</dbReference>
<feature type="compositionally biased region" description="Basic residues" evidence="1">
    <location>
        <begin position="85"/>
        <end position="100"/>
    </location>
</feature>
<sequence length="126" mass="14946">MAQMYRYRWKVELFFKFMKQQLRLKKLYSTKEQAVWNQIYLNLIAYLLVELWRQGHAPTMDRGEFITLLRAYLRKPMEALLAVLHRPKERTSRGRRKKGRTAADSPQALEAAAHPVQVSELQLNEA</sequence>
<evidence type="ECO:0000313" key="4">
    <source>
        <dbReference type="Proteomes" id="UP001153404"/>
    </source>
</evidence>
<dbReference type="GO" id="GO:0006313">
    <property type="term" value="P:DNA transposition"/>
    <property type="evidence" value="ECO:0007669"/>
    <property type="project" value="InterPro"/>
</dbReference>
<dbReference type="InterPro" id="IPR002559">
    <property type="entry name" value="Transposase_11"/>
</dbReference>
<feature type="domain" description="Transposase IS4-like" evidence="2">
    <location>
        <begin position="2"/>
        <end position="48"/>
    </location>
</feature>
<accession>A0A9X4QS08</accession>
<dbReference type="SUPFAM" id="SSF53098">
    <property type="entry name" value="Ribonuclease H-like"/>
    <property type="match status" value="1"/>
</dbReference>
<dbReference type="PANTHER" id="PTHR33258:SF1">
    <property type="entry name" value="TRANSPOSASE INSL FOR INSERTION SEQUENCE ELEMENT IS186A-RELATED"/>
    <property type="match status" value="1"/>
</dbReference>
<keyword evidence="4" id="KW-1185">Reference proteome</keyword>
<dbReference type="AlphaFoldDB" id="A0A9X4QS08"/>
<name>A0A9X4QS08_9BACL</name>
<comment type="caution">
    <text evidence="3">The sequence shown here is derived from an EMBL/GenBank/DDBJ whole genome shotgun (WGS) entry which is preliminary data.</text>
</comment>
<dbReference type="InterPro" id="IPR012337">
    <property type="entry name" value="RNaseH-like_sf"/>
</dbReference>
<reference evidence="3" key="1">
    <citation type="submission" date="2022-10" db="EMBL/GenBank/DDBJ databases">
        <title>Comparative genomic analysis of Cohnella hashimotonis sp. nov., isolated from the International Space Station.</title>
        <authorList>
            <person name="Simpson A."/>
            <person name="Venkateswaran K."/>
        </authorList>
    </citation>
    <scope>NUCLEOTIDE SEQUENCE</scope>
    <source>
        <strain evidence="3">DSM 28161</strain>
    </source>
</reference>
<evidence type="ECO:0000313" key="3">
    <source>
        <dbReference type="EMBL" id="MDG0808814.1"/>
    </source>
</evidence>
<organism evidence="3 4">
    <name type="scientific">Cohnella rhizosphaerae</name>
    <dbReference type="NCBI Taxonomy" id="1457232"/>
    <lineage>
        <taxon>Bacteria</taxon>
        <taxon>Bacillati</taxon>
        <taxon>Bacillota</taxon>
        <taxon>Bacilli</taxon>
        <taxon>Bacillales</taxon>
        <taxon>Paenibacillaceae</taxon>
        <taxon>Cohnella</taxon>
    </lineage>
</organism>
<gene>
    <name evidence="3" type="ORF">OMP40_04985</name>
</gene>
<evidence type="ECO:0000256" key="1">
    <source>
        <dbReference type="SAM" id="MobiDB-lite"/>
    </source>
</evidence>
<dbReference type="EMBL" id="JAPDIA010000002">
    <property type="protein sequence ID" value="MDG0808814.1"/>
    <property type="molecule type" value="Genomic_DNA"/>
</dbReference>
<evidence type="ECO:0000259" key="2">
    <source>
        <dbReference type="Pfam" id="PF01609"/>
    </source>
</evidence>
<dbReference type="Proteomes" id="UP001153404">
    <property type="component" value="Unassembled WGS sequence"/>
</dbReference>
<feature type="region of interest" description="Disordered" evidence="1">
    <location>
        <begin position="85"/>
        <end position="126"/>
    </location>
</feature>
<dbReference type="GO" id="GO:0003677">
    <property type="term" value="F:DNA binding"/>
    <property type="evidence" value="ECO:0007669"/>
    <property type="project" value="InterPro"/>
</dbReference>
<dbReference type="PANTHER" id="PTHR33258">
    <property type="entry name" value="TRANSPOSASE INSL FOR INSERTION SEQUENCE ELEMENT IS186A-RELATED"/>
    <property type="match status" value="1"/>
</dbReference>
<proteinExistence type="predicted"/>
<dbReference type="GO" id="GO:0004803">
    <property type="term" value="F:transposase activity"/>
    <property type="evidence" value="ECO:0007669"/>
    <property type="project" value="InterPro"/>
</dbReference>